<sequence>MKNSCGSKNSGKYGLRPSLCRQFFRIAYNYQIHKRWMKIFKFTRNAANHAQAQICAKPIY</sequence>
<reference evidence="1 2" key="1">
    <citation type="submission" date="2019-04" db="EMBL/GenBank/DDBJ databases">
        <title>Complete genome sequence of Pantoea bacteriophage vB_PagS_AAS21.</title>
        <authorList>
            <person name="Truncaite L."/>
            <person name="Simoliuniene M."/>
            <person name="Zajanckauskaite A."/>
            <person name="Meskys R."/>
            <person name="Simoliunas E."/>
        </authorList>
    </citation>
    <scope>NUCLEOTIDE SEQUENCE [LARGE SCALE GENOMIC DNA]</scope>
</reference>
<name>A0A4Y5P1V3_9CAUD</name>
<evidence type="ECO:0000313" key="2">
    <source>
        <dbReference type="Proteomes" id="UP000308921"/>
    </source>
</evidence>
<keyword evidence="2" id="KW-1185">Reference proteome</keyword>
<organism evidence="1 2">
    <name type="scientific">Pantoea phage vB_PagS_AAS21</name>
    <dbReference type="NCBI Taxonomy" id="2575261"/>
    <lineage>
        <taxon>Viruses</taxon>
        <taxon>Duplodnaviria</taxon>
        <taxon>Heunggongvirae</taxon>
        <taxon>Uroviricota</taxon>
        <taxon>Caudoviricetes</taxon>
        <taxon>Demerecviridae</taxon>
        <taxon>Keyvirus</taxon>
        <taxon>Keyvirus AAS21</taxon>
    </lineage>
</organism>
<protein>
    <submittedName>
        <fullName evidence="1">Uncharacterized protein</fullName>
    </submittedName>
</protein>
<evidence type="ECO:0000313" key="1">
    <source>
        <dbReference type="EMBL" id="QCW23922.1"/>
    </source>
</evidence>
<dbReference type="EMBL" id="MK770119">
    <property type="protein sequence ID" value="QCW23922.1"/>
    <property type="molecule type" value="Genomic_DNA"/>
</dbReference>
<gene>
    <name evidence="1" type="ORF">AAS21_gp184</name>
</gene>
<proteinExistence type="predicted"/>
<dbReference type="Proteomes" id="UP000308921">
    <property type="component" value="Segment"/>
</dbReference>
<accession>A0A4Y5P1V3</accession>